<dbReference type="EMBL" id="CP012673">
    <property type="protein sequence ID" value="AUX46330.1"/>
    <property type="molecule type" value="Genomic_DNA"/>
</dbReference>
<evidence type="ECO:0000313" key="3">
    <source>
        <dbReference type="Proteomes" id="UP000238348"/>
    </source>
</evidence>
<name>A0A2L0F436_SORCE</name>
<evidence type="ECO:0000256" key="1">
    <source>
        <dbReference type="SAM" id="MobiDB-lite"/>
    </source>
</evidence>
<dbReference type="OrthoDB" id="4846903at2"/>
<feature type="region of interest" description="Disordered" evidence="1">
    <location>
        <begin position="268"/>
        <end position="291"/>
    </location>
</feature>
<proteinExistence type="predicted"/>
<sequence>MSDDGSITFIANHLPPLQDGSYTLQLAHQLQGGTVNQSFSKTYTFEVRGGARFTLAPDQIYKVFPPPSTLGDYDSLLPHVVLKRRTLPWERKVKDDPTLSWLALLVFSQSESQLFQPTIGTIDQLISPPTGTYSYGSVPGGITLEKGQKDGDSCVWLDLPASVFAKVAPSLSDLKWNAHARLRTDDTSSTDYAAVVANRVPPAGQTAVVHLVSLEGLGDVLPKDDGTSSLDGGYSTVRLASLKSWSFQVGPLQASFVDLLEALNTDREAQSTDEWDKQTWQSKPRDSQLRLPKDYRPAAAPAGAPAAPFDAGYTVLAQTAANQLSASWYRGPFMPSTVTPPPADNTWASALLPAGKAAALDVSVSAAPGTDCTYAAAWQIGRLLALADKDFATAQVAWKRDCRMKLNQAIRRAAAGPSGSRSEGSKVMRDVLKSASAIQDYLGQSLTTDAKTTTDLLIPQPLVDWLGQLAVLKSVPFNYLVPDAGMLPAESLRFLQVDPRWLACLLDGAWSLGREPADVWAFDKAYPPWSQLQGGSLCPLFVNTAKATCWPVSGALISSRLVSGYWPNIVFKTDTSAGLLRLDRLGPSTLLALFDGPFQKLTIQEPPEGIHFGFDMDDHGDLSKKSLRDANGNKTGSLSAIPQRGEGVIQLDQLATKLKTTLQSALSNQFQEFTAAELALELVEDVPGATFTLPG</sequence>
<reference evidence="2 3" key="1">
    <citation type="submission" date="2015-09" db="EMBL/GenBank/DDBJ databases">
        <title>Sorangium comparison.</title>
        <authorList>
            <person name="Zaburannyi N."/>
            <person name="Bunk B."/>
            <person name="Overmann J."/>
            <person name="Mueller R."/>
        </authorList>
    </citation>
    <scope>NUCLEOTIDE SEQUENCE [LARGE SCALE GENOMIC DNA]</scope>
    <source>
        <strain evidence="2 3">So ce26</strain>
    </source>
</reference>
<organism evidence="2 3">
    <name type="scientific">Sorangium cellulosum</name>
    <name type="common">Polyangium cellulosum</name>
    <dbReference type="NCBI Taxonomy" id="56"/>
    <lineage>
        <taxon>Bacteria</taxon>
        <taxon>Pseudomonadati</taxon>
        <taxon>Myxococcota</taxon>
        <taxon>Polyangia</taxon>
        <taxon>Polyangiales</taxon>
        <taxon>Polyangiaceae</taxon>
        <taxon>Sorangium</taxon>
    </lineage>
</organism>
<protein>
    <submittedName>
        <fullName evidence="2">Uncharacterized protein</fullName>
    </submittedName>
</protein>
<accession>A0A2L0F436</accession>
<dbReference type="Proteomes" id="UP000238348">
    <property type="component" value="Chromosome"/>
</dbReference>
<gene>
    <name evidence="2" type="ORF">SOCE26_078350</name>
</gene>
<dbReference type="AlphaFoldDB" id="A0A2L0F436"/>
<dbReference type="RefSeq" id="WP_104984542.1">
    <property type="nucleotide sequence ID" value="NZ_CP012673.1"/>
</dbReference>
<evidence type="ECO:0000313" key="2">
    <source>
        <dbReference type="EMBL" id="AUX46330.1"/>
    </source>
</evidence>